<evidence type="ECO:0000313" key="5">
    <source>
        <dbReference type="EMBL" id="RBP66617.1"/>
    </source>
</evidence>
<reference evidence="5 6" key="1">
    <citation type="submission" date="2018-06" db="EMBL/GenBank/DDBJ databases">
        <title>Genomic Encyclopedia of Type Strains, Phase IV (KMG-IV): sequencing the most valuable type-strain genomes for metagenomic binning, comparative biology and taxonomic classification.</title>
        <authorList>
            <person name="Goeker M."/>
        </authorList>
    </citation>
    <scope>NUCLEOTIDE SEQUENCE [LARGE SCALE GENOMIC DNA]</scope>
    <source>
        <strain evidence="5 6">DSM 30166</strain>
    </source>
</reference>
<dbReference type="GO" id="GO:0003700">
    <property type="term" value="F:DNA-binding transcription factor activity"/>
    <property type="evidence" value="ECO:0007669"/>
    <property type="project" value="InterPro"/>
</dbReference>
<evidence type="ECO:0000259" key="4">
    <source>
        <dbReference type="PROSITE" id="PS01124"/>
    </source>
</evidence>
<keyword evidence="2" id="KW-0238">DNA-binding</keyword>
<keyword evidence="1" id="KW-0805">Transcription regulation</keyword>
<evidence type="ECO:0000313" key="6">
    <source>
        <dbReference type="Proteomes" id="UP000253046"/>
    </source>
</evidence>
<sequence>MVTPPHREGGQVQFIDRRVPHRSTDSRINTLLDYLQQHVPESHDFDALAQQVSMSRRTLTRHFQKSTGMSIGEWISSERIRRSQELLETTDRSVERVSEQVGFQSAITFRQAFRQKPGVSPFEWRKTFRGAVNALLHAISDRAVARRRRWLQSPSAWRVK</sequence>
<protein>
    <submittedName>
        <fullName evidence="5">Helix-turn-helix protein</fullName>
    </submittedName>
</protein>
<dbReference type="InterPro" id="IPR018062">
    <property type="entry name" value="HTH_AraC-typ_CS"/>
</dbReference>
<dbReference type="PROSITE" id="PS00041">
    <property type="entry name" value="HTH_ARAC_FAMILY_1"/>
    <property type="match status" value="1"/>
</dbReference>
<dbReference type="Proteomes" id="UP000253046">
    <property type="component" value="Unassembled WGS sequence"/>
</dbReference>
<evidence type="ECO:0000256" key="1">
    <source>
        <dbReference type="ARBA" id="ARBA00023015"/>
    </source>
</evidence>
<dbReference type="InterPro" id="IPR009057">
    <property type="entry name" value="Homeodomain-like_sf"/>
</dbReference>
<organism evidence="5 6">
    <name type="scientific">Brenneria salicis ATCC 15712 = DSM 30166</name>
    <dbReference type="NCBI Taxonomy" id="714314"/>
    <lineage>
        <taxon>Bacteria</taxon>
        <taxon>Pseudomonadati</taxon>
        <taxon>Pseudomonadota</taxon>
        <taxon>Gammaproteobacteria</taxon>
        <taxon>Enterobacterales</taxon>
        <taxon>Pectobacteriaceae</taxon>
        <taxon>Brenneria</taxon>
    </lineage>
</organism>
<dbReference type="GO" id="GO:0043565">
    <property type="term" value="F:sequence-specific DNA binding"/>
    <property type="evidence" value="ECO:0007669"/>
    <property type="project" value="InterPro"/>
</dbReference>
<evidence type="ECO:0000256" key="2">
    <source>
        <dbReference type="ARBA" id="ARBA00023125"/>
    </source>
</evidence>
<feature type="domain" description="HTH araC/xylS-type" evidence="4">
    <location>
        <begin position="29"/>
        <end position="127"/>
    </location>
</feature>
<dbReference type="EMBL" id="QNRY01000003">
    <property type="protein sequence ID" value="RBP66617.1"/>
    <property type="molecule type" value="Genomic_DNA"/>
</dbReference>
<dbReference type="InterPro" id="IPR018060">
    <property type="entry name" value="HTH_AraC"/>
</dbReference>
<proteinExistence type="predicted"/>
<dbReference type="PANTHER" id="PTHR43280">
    <property type="entry name" value="ARAC-FAMILY TRANSCRIPTIONAL REGULATOR"/>
    <property type="match status" value="1"/>
</dbReference>
<dbReference type="PANTHER" id="PTHR43280:SF2">
    <property type="entry name" value="HTH-TYPE TRANSCRIPTIONAL REGULATOR EXSA"/>
    <property type="match status" value="1"/>
</dbReference>
<name>A0A366IA41_9GAMM</name>
<keyword evidence="6" id="KW-1185">Reference proteome</keyword>
<dbReference type="Gene3D" id="1.10.10.60">
    <property type="entry name" value="Homeodomain-like"/>
    <property type="match status" value="2"/>
</dbReference>
<dbReference type="AlphaFoldDB" id="A0A366IA41"/>
<keyword evidence="3" id="KW-0804">Transcription</keyword>
<accession>A0A366IA41</accession>
<dbReference type="SUPFAM" id="SSF46689">
    <property type="entry name" value="Homeodomain-like"/>
    <property type="match status" value="2"/>
</dbReference>
<evidence type="ECO:0000256" key="3">
    <source>
        <dbReference type="ARBA" id="ARBA00023163"/>
    </source>
</evidence>
<dbReference type="PROSITE" id="PS01124">
    <property type="entry name" value="HTH_ARAC_FAMILY_2"/>
    <property type="match status" value="1"/>
</dbReference>
<gene>
    <name evidence="5" type="ORF">DES54_103147</name>
</gene>
<dbReference type="SMART" id="SM00342">
    <property type="entry name" value="HTH_ARAC"/>
    <property type="match status" value="1"/>
</dbReference>
<dbReference type="Pfam" id="PF12833">
    <property type="entry name" value="HTH_18"/>
    <property type="match status" value="1"/>
</dbReference>
<comment type="caution">
    <text evidence="5">The sequence shown here is derived from an EMBL/GenBank/DDBJ whole genome shotgun (WGS) entry which is preliminary data.</text>
</comment>